<name>A0ABW1PJY0_9FLAO</name>
<accession>A0ABW1PJY0</accession>
<protein>
    <submittedName>
        <fullName evidence="1">Uncharacterized protein</fullName>
    </submittedName>
</protein>
<sequence length="81" mass="9414">MEANKQPFEGNEAWYGGSNIVAFNNAQNLKYLESEEFNAKAQKMFEDSLNEDHVDYRAHPFNKSNLRIQEPRVIIDINPQV</sequence>
<evidence type="ECO:0000313" key="1">
    <source>
        <dbReference type="EMBL" id="MFC6095889.1"/>
    </source>
</evidence>
<proteinExistence type="predicted"/>
<reference evidence="2" key="1">
    <citation type="journal article" date="2019" name="Int. J. Syst. Evol. Microbiol.">
        <title>The Global Catalogue of Microorganisms (GCM) 10K type strain sequencing project: providing services to taxonomists for standard genome sequencing and annotation.</title>
        <authorList>
            <consortium name="The Broad Institute Genomics Platform"/>
            <consortium name="The Broad Institute Genome Sequencing Center for Infectious Disease"/>
            <person name="Wu L."/>
            <person name="Ma J."/>
        </authorList>
    </citation>
    <scope>NUCLEOTIDE SEQUENCE [LARGE SCALE GENOMIC DNA]</scope>
    <source>
        <strain evidence="2">CCUG 49679</strain>
    </source>
</reference>
<evidence type="ECO:0000313" key="2">
    <source>
        <dbReference type="Proteomes" id="UP001596287"/>
    </source>
</evidence>
<dbReference type="RefSeq" id="WP_379790576.1">
    <property type="nucleotide sequence ID" value="NZ_JBHSQB010000004.1"/>
</dbReference>
<dbReference type="Proteomes" id="UP001596287">
    <property type="component" value="Unassembled WGS sequence"/>
</dbReference>
<gene>
    <name evidence="1" type="ORF">ACFPVY_04460</name>
</gene>
<comment type="caution">
    <text evidence="1">The sequence shown here is derived from an EMBL/GenBank/DDBJ whole genome shotgun (WGS) entry which is preliminary data.</text>
</comment>
<organism evidence="1 2">
    <name type="scientific">Flavobacterium qiangtangense</name>
    <dbReference type="NCBI Taxonomy" id="1442595"/>
    <lineage>
        <taxon>Bacteria</taxon>
        <taxon>Pseudomonadati</taxon>
        <taxon>Bacteroidota</taxon>
        <taxon>Flavobacteriia</taxon>
        <taxon>Flavobacteriales</taxon>
        <taxon>Flavobacteriaceae</taxon>
        <taxon>Flavobacterium</taxon>
    </lineage>
</organism>
<keyword evidence="2" id="KW-1185">Reference proteome</keyword>
<dbReference type="EMBL" id="JBHSQB010000004">
    <property type="protein sequence ID" value="MFC6095889.1"/>
    <property type="molecule type" value="Genomic_DNA"/>
</dbReference>